<dbReference type="AlphaFoldDB" id="A0A382YME2"/>
<name>A0A382YME2_9ZZZZ</name>
<dbReference type="SUPFAM" id="SSF75620">
    <property type="entry name" value="Release factor"/>
    <property type="match status" value="1"/>
</dbReference>
<dbReference type="Pfam" id="PF03462">
    <property type="entry name" value="PCRF"/>
    <property type="match status" value="1"/>
</dbReference>
<dbReference type="SMART" id="SM00937">
    <property type="entry name" value="PCRF"/>
    <property type="match status" value="1"/>
</dbReference>
<dbReference type="InterPro" id="IPR005139">
    <property type="entry name" value="PCRF"/>
</dbReference>
<gene>
    <name evidence="3" type="ORF">METZ01_LOCUS437035</name>
</gene>
<organism evidence="3">
    <name type="scientific">marine metagenome</name>
    <dbReference type="NCBI Taxonomy" id="408172"/>
    <lineage>
        <taxon>unclassified sequences</taxon>
        <taxon>metagenomes</taxon>
        <taxon>ecological metagenomes</taxon>
    </lineage>
</organism>
<protein>
    <recommendedName>
        <fullName evidence="2">Peptide chain release factor domain-containing protein</fullName>
    </recommendedName>
</protein>
<evidence type="ECO:0000259" key="2">
    <source>
        <dbReference type="SMART" id="SM00937"/>
    </source>
</evidence>
<accession>A0A382YME2</accession>
<dbReference type="PANTHER" id="PTHR43804">
    <property type="entry name" value="LD18447P"/>
    <property type="match status" value="1"/>
</dbReference>
<keyword evidence="1" id="KW-0488">Methylation</keyword>
<proteinExistence type="predicted"/>
<feature type="domain" description="Peptide chain release factor" evidence="2">
    <location>
        <begin position="66"/>
        <end position="181"/>
    </location>
</feature>
<dbReference type="PANTHER" id="PTHR43804:SF7">
    <property type="entry name" value="LD18447P"/>
    <property type="match status" value="1"/>
</dbReference>
<dbReference type="Gene3D" id="6.10.140.1950">
    <property type="match status" value="1"/>
</dbReference>
<evidence type="ECO:0000256" key="1">
    <source>
        <dbReference type="ARBA" id="ARBA00022481"/>
    </source>
</evidence>
<feature type="non-terminal residue" evidence="3">
    <location>
        <position position="196"/>
    </location>
</feature>
<dbReference type="EMBL" id="UINC01176852">
    <property type="protein sequence ID" value="SVD84181.1"/>
    <property type="molecule type" value="Genomic_DNA"/>
</dbReference>
<reference evidence="3" key="1">
    <citation type="submission" date="2018-05" db="EMBL/GenBank/DDBJ databases">
        <authorList>
            <person name="Lanie J.A."/>
            <person name="Ng W.-L."/>
            <person name="Kazmierczak K.M."/>
            <person name="Andrzejewski T.M."/>
            <person name="Davidsen T.M."/>
            <person name="Wayne K.J."/>
            <person name="Tettelin H."/>
            <person name="Glass J.I."/>
            <person name="Rusch D."/>
            <person name="Podicherti R."/>
            <person name="Tsui H.-C.T."/>
            <person name="Winkler M.E."/>
        </authorList>
    </citation>
    <scope>NUCLEOTIDE SEQUENCE</scope>
</reference>
<dbReference type="GO" id="GO:0006415">
    <property type="term" value="P:translational termination"/>
    <property type="evidence" value="ECO:0007669"/>
    <property type="project" value="InterPro"/>
</dbReference>
<evidence type="ECO:0000313" key="3">
    <source>
        <dbReference type="EMBL" id="SVD84181.1"/>
    </source>
</evidence>
<dbReference type="InterPro" id="IPR050057">
    <property type="entry name" value="Prokaryotic/Mito_RF"/>
</dbReference>
<sequence>MNESKINTKINEILKEFNAIEKNILENSSNNFEQNKTIFEKYSELKKIADISNEYKKYIHQKSDLELIINDPESKELKELAQEELEEIALKVNQLRKQLIQKLFQTDNDDKSNVIMEIRAGTGGEEASLFAQNLYRMYTRFAQRNKWKTNILNSNLTGLGGIKEIIFELLGANVYRNLKFESGVHRVQRIPTTESS</sequence>
<dbReference type="Gene3D" id="3.30.70.1660">
    <property type="match status" value="1"/>
</dbReference>
<dbReference type="InterPro" id="IPR045853">
    <property type="entry name" value="Pep_chain_release_fac_I_sf"/>
</dbReference>